<dbReference type="PANTHER" id="PTHR45748">
    <property type="entry name" value="1-PHOSPHATIDYLINOSITOL 3-PHOSPHATE 5-KINASE-RELATED"/>
    <property type="match status" value="1"/>
</dbReference>
<keyword evidence="17" id="KW-1185">Reference proteome</keyword>
<feature type="compositionally biased region" description="Acidic residues" evidence="13">
    <location>
        <begin position="1624"/>
        <end position="1633"/>
    </location>
</feature>
<feature type="compositionally biased region" description="Polar residues" evidence="13">
    <location>
        <begin position="1523"/>
        <end position="1537"/>
    </location>
</feature>
<feature type="compositionally biased region" description="Polar residues" evidence="13">
    <location>
        <begin position="1577"/>
        <end position="1586"/>
    </location>
</feature>
<comment type="subunit">
    <text evidence="9">Component of the PI(3,5)P2 regulatory complex at least composed of ATG18, SAC/FIG4, FAB1 and VAC14.</text>
</comment>
<keyword evidence="5 11" id="KW-0863">Zinc-finger</keyword>
<dbReference type="GO" id="GO:0046854">
    <property type="term" value="P:phosphatidylinositol phosphate biosynthetic process"/>
    <property type="evidence" value="ECO:0007669"/>
    <property type="project" value="TreeGrafter"/>
</dbReference>
<dbReference type="Gene3D" id="3.30.800.10">
    <property type="entry name" value="Phosphatidylinositol Phosphate Kinase II Beta"/>
    <property type="match status" value="1"/>
</dbReference>
<proteinExistence type="predicted"/>
<evidence type="ECO:0000256" key="9">
    <source>
        <dbReference type="ARBA" id="ARBA00023464"/>
    </source>
</evidence>
<feature type="region of interest" description="Disordered" evidence="13">
    <location>
        <begin position="1096"/>
        <end position="1116"/>
    </location>
</feature>
<dbReference type="FunFam" id="3.30.810.10:FF:000001">
    <property type="entry name" value="1-phosphatidylinositol 3-phosphate 5-kinase FAB1"/>
    <property type="match status" value="1"/>
</dbReference>
<keyword evidence="3" id="KW-0479">Metal-binding</keyword>
<feature type="region of interest" description="Disordered" evidence="13">
    <location>
        <begin position="1191"/>
        <end position="1554"/>
    </location>
</feature>
<evidence type="ECO:0000313" key="17">
    <source>
        <dbReference type="Proteomes" id="UP001438707"/>
    </source>
</evidence>
<keyword evidence="2 12" id="KW-0808">Transferase</keyword>
<dbReference type="SUPFAM" id="SSF57903">
    <property type="entry name" value="FYVE/PHD zinc finger"/>
    <property type="match status" value="1"/>
</dbReference>
<feature type="compositionally biased region" description="Basic and acidic residues" evidence="13">
    <location>
        <begin position="1472"/>
        <end position="1486"/>
    </location>
</feature>
<evidence type="ECO:0000256" key="7">
    <source>
        <dbReference type="ARBA" id="ARBA00022833"/>
    </source>
</evidence>
<feature type="compositionally biased region" description="Polar residues" evidence="13">
    <location>
        <begin position="691"/>
        <end position="715"/>
    </location>
</feature>
<dbReference type="SMART" id="SM00330">
    <property type="entry name" value="PIPKc"/>
    <property type="match status" value="1"/>
</dbReference>
<dbReference type="EC" id="2.7.1.150" evidence="1"/>
<comment type="caution">
    <text evidence="16">The sequence shown here is derived from an EMBL/GenBank/DDBJ whole genome shotgun (WGS) entry which is preliminary data.</text>
</comment>
<evidence type="ECO:0000256" key="10">
    <source>
        <dbReference type="ARBA" id="ARBA00077223"/>
    </source>
</evidence>
<dbReference type="Pfam" id="PF00118">
    <property type="entry name" value="Cpn60_TCP1"/>
    <property type="match status" value="1"/>
</dbReference>
<evidence type="ECO:0000256" key="12">
    <source>
        <dbReference type="PROSITE-ProRule" id="PRU00781"/>
    </source>
</evidence>
<dbReference type="Pfam" id="PF01504">
    <property type="entry name" value="PIP5K"/>
    <property type="match status" value="1"/>
</dbReference>
<keyword evidence="6 12" id="KW-0418">Kinase</keyword>
<evidence type="ECO:0000256" key="3">
    <source>
        <dbReference type="ARBA" id="ARBA00022723"/>
    </source>
</evidence>
<evidence type="ECO:0000259" key="14">
    <source>
        <dbReference type="PROSITE" id="PS50178"/>
    </source>
</evidence>
<feature type="region of interest" description="Disordered" evidence="13">
    <location>
        <begin position="1850"/>
        <end position="1922"/>
    </location>
</feature>
<feature type="domain" description="FYVE-type" evidence="14">
    <location>
        <begin position="25"/>
        <end position="91"/>
    </location>
</feature>
<dbReference type="CDD" id="cd03334">
    <property type="entry name" value="Fab1_TCP"/>
    <property type="match status" value="1"/>
</dbReference>
<evidence type="ECO:0000256" key="13">
    <source>
        <dbReference type="SAM" id="MobiDB-lite"/>
    </source>
</evidence>
<evidence type="ECO:0000256" key="5">
    <source>
        <dbReference type="ARBA" id="ARBA00022771"/>
    </source>
</evidence>
<dbReference type="InterPro" id="IPR002423">
    <property type="entry name" value="Cpn60/GroEL/TCP-1"/>
</dbReference>
<dbReference type="InterPro" id="IPR011011">
    <property type="entry name" value="Znf_FYVE_PHD"/>
</dbReference>
<feature type="compositionally biased region" description="Low complexity" evidence="13">
    <location>
        <begin position="1195"/>
        <end position="1211"/>
    </location>
</feature>
<reference evidence="16 17" key="1">
    <citation type="journal article" date="2024" name="Nat. Commun.">
        <title>Phylogenomics reveals the evolutionary origins of lichenization in chlorophyte algae.</title>
        <authorList>
            <person name="Puginier C."/>
            <person name="Libourel C."/>
            <person name="Otte J."/>
            <person name="Skaloud P."/>
            <person name="Haon M."/>
            <person name="Grisel S."/>
            <person name="Petersen M."/>
            <person name="Berrin J.G."/>
            <person name="Delaux P.M."/>
            <person name="Dal Grande F."/>
            <person name="Keller J."/>
        </authorList>
    </citation>
    <scope>NUCLEOTIDE SEQUENCE [LARGE SCALE GENOMIC DNA]</scope>
    <source>
        <strain evidence="16 17">SAG 2145</strain>
    </source>
</reference>
<feature type="region of interest" description="Disordered" evidence="13">
    <location>
        <begin position="595"/>
        <end position="630"/>
    </location>
</feature>
<keyword evidence="8 12" id="KW-0067">ATP-binding</keyword>
<feature type="compositionally biased region" description="Basic and acidic residues" evidence="13">
    <location>
        <begin position="1762"/>
        <end position="1782"/>
    </location>
</feature>
<feature type="compositionally biased region" description="Low complexity" evidence="13">
    <location>
        <begin position="570"/>
        <end position="582"/>
    </location>
</feature>
<evidence type="ECO:0000256" key="4">
    <source>
        <dbReference type="ARBA" id="ARBA00022741"/>
    </source>
</evidence>
<dbReference type="Gene3D" id="3.30.40.10">
    <property type="entry name" value="Zinc/RING finger domain, C3HC4 (zinc finger)"/>
    <property type="match status" value="1"/>
</dbReference>
<feature type="compositionally biased region" description="Basic and acidic residues" evidence="13">
    <location>
        <begin position="1366"/>
        <end position="1376"/>
    </location>
</feature>
<dbReference type="InterPro" id="IPR013083">
    <property type="entry name" value="Znf_RING/FYVE/PHD"/>
</dbReference>
<feature type="compositionally biased region" description="Polar residues" evidence="13">
    <location>
        <begin position="1406"/>
        <end position="1422"/>
    </location>
</feature>
<protein>
    <recommendedName>
        <fullName evidence="1">1-phosphatidylinositol-3-phosphate 5-kinase</fullName>
        <ecNumber evidence="1">2.7.1.150</ecNumber>
    </recommendedName>
    <alternativeName>
        <fullName evidence="10">Phosphatidylinositol 3-phosphate 5-kinase type III</fullName>
    </alternativeName>
</protein>
<organism evidence="16 17">
    <name type="scientific">Apatococcus lobatus</name>
    <dbReference type="NCBI Taxonomy" id="904363"/>
    <lineage>
        <taxon>Eukaryota</taxon>
        <taxon>Viridiplantae</taxon>
        <taxon>Chlorophyta</taxon>
        <taxon>core chlorophytes</taxon>
        <taxon>Trebouxiophyceae</taxon>
        <taxon>Chlorellales</taxon>
        <taxon>Chlorellaceae</taxon>
        <taxon>Apatococcus</taxon>
    </lineage>
</organism>
<dbReference type="SUPFAM" id="SSF56104">
    <property type="entry name" value="SAICAR synthase-like"/>
    <property type="match status" value="1"/>
</dbReference>
<dbReference type="PANTHER" id="PTHR45748:SF7">
    <property type="entry name" value="1-PHOSPHATIDYLINOSITOL 3-PHOSPHATE 5-KINASE-RELATED"/>
    <property type="match status" value="1"/>
</dbReference>
<evidence type="ECO:0000259" key="15">
    <source>
        <dbReference type="PROSITE" id="PS51455"/>
    </source>
</evidence>
<dbReference type="InterPro" id="IPR027484">
    <property type="entry name" value="PInositol-4-P-5-kinase_N"/>
</dbReference>
<gene>
    <name evidence="16" type="ORF">WJX74_005151</name>
</gene>
<dbReference type="CDD" id="cd17300">
    <property type="entry name" value="PIPKc_PIKfyve"/>
    <property type="match status" value="1"/>
</dbReference>
<dbReference type="InterPro" id="IPR044769">
    <property type="entry name" value="PIKfyve_PIPKc"/>
</dbReference>
<evidence type="ECO:0000256" key="11">
    <source>
        <dbReference type="PROSITE-ProRule" id="PRU00091"/>
    </source>
</evidence>
<feature type="domain" description="PIPK" evidence="15">
    <location>
        <begin position="1891"/>
        <end position="2229"/>
    </location>
</feature>
<dbReference type="PROSITE" id="PS51455">
    <property type="entry name" value="PIPK"/>
    <property type="match status" value="1"/>
</dbReference>
<dbReference type="FunFam" id="3.50.7.10:FF:000007">
    <property type="entry name" value="1-phosphatidylinositol 3-phosphate 5-kinase isoform X1"/>
    <property type="match status" value="1"/>
</dbReference>
<evidence type="ECO:0000256" key="8">
    <source>
        <dbReference type="ARBA" id="ARBA00022840"/>
    </source>
</evidence>
<evidence type="ECO:0000256" key="6">
    <source>
        <dbReference type="ARBA" id="ARBA00022777"/>
    </source>
</evidence>
<feature type="region of interest" description="Disordered" evidence="13">
    <location>
        <begin position="1566"/>
        <end position="1667"/>
    </location>
</feature>
<feature type="region of interest" description="Disordered" evidence="13">
    <location>
        <begin position="546"/>
        <end position="582"/>
    </location>
</feature>
<accession>A0AAW1S2X3</accession>
<dbReference type="GO" id="GO:0000285">
    <property type="term" value="F:1-phosphatidylinositol-3-phosphate 5-kinase activity"/>
    <property type="evidence" value="ECO:0007669"/>
    <property type="project" value="UniProtKB-EC"/>
</dbReference>
<evidence type="ECO:0000256" key="1">
    <source>
        <dbReference type="ARBA" id="ARBA00012009"/>
    </source>
</evidence>
<feature type="region of interest" description="Disordered" evidence="13">
    <location>
        <begin position="1747"/>
        <end position="1785"/>
    </location>
</feature>
<dbReference type="InterPro" id="IPR027409">
    <property type="entry name" value="GroEL-like_apical_dom_sf"/>
</dbReference>
<feature type="compositionally biased region" description="Low complexity" evidence="13">
    <location>
        <begin position="1748"/>
        <end position="1761"/>
    </location>
</feature>
<feature type="compositionally biased region" description="Polar residues" evidence="13">
    <location>
        <begin position="126"/>
        <end position="148"/>
    </location>
</feature>
<evidence type="ECO:0000256" key="2">
    <source>
        <dbReference type="ARBA" id="ARBA00022679"/>
    </source>
</evidence>
<dbReference type="InterPro" id="IPR000306">
    <property type="entry name" value="Znf_FYVE"/>
</dbReference>
<keyword evidence="4 12" id="KW-0547">Nucleotide-binding</keyword>
<dbReference type="EMBL" id="JALJOS010000004">
    <property type="protein sequence ID" value="KAK9840187.1"/>
    <property type="molecule type" value="Genomic_DNA"/>
</dbReference>
<dbReference type="GO" id="GO:0008270">
    <property type="term" value="F:zinc ion binding"/>
    <property type="evidence" value="ECO:0007669"/>
    <property type="project" value="UniProtKB-KW"/>
</dbReference>
<dbReference type="GO" id="GO:0010008">
    <property type="term" value="C:endosome membrane"/>
    <property type="evidence" value="ECO:0007669"/>
    <property type="project" value="TreeGrafter"/>
</dbReference>
<feature type="region of interest" description="Disordered" evidence="13">
    <location>
        <begin position="680"/>
        <end position="715"/>
    </location>
</feature>
<dbReference type="Gene3D" id="3.50.7.10">
    <property type="entry name" value="GroEL"/>
    <property type="match status" value="1"/>
</dbReference>
<name>A0AAW1S2X3_9CHLO</name>
<feature type="compositionally biased region" description="Low complexity" evidence="13">
    <location>
        <begin position="1302"/>
        <end position="1321"/>
    </location>
</feature>
<dbReference type="PROSITE" id="PS50178">
    <property type="entry name" value="ZF_FYVE"/>
    <property type="match status" value="1"/>
</dbReference>
<sequence length="2249" mass="240183">MNFNLFNLGKSESSAENDRQWWVPDNKAKACFECDAPFSLFNRRHHCRICGKTFCSSCTRNCVIPARASANKGNEERPIARVCQFCYQLRGAEAVGAAGRANSATSSELNKEISKLAENDKLSSFKSSTLPESISRQSSAAAESQTPSPKAGQPDGSQGGSANLPPRPRKGEGSTSAVAKLAKVPVARAKRQKRDGALTWEVPPPLEQATISKTPLQAKLEADESSHLTPQQLSRLAFQSVSEQHLAAIAAQLLLAEGIQDVGSWLPIICCLALEAAQSVSPSAMVANGNIDPRFYIKVKKVPGTASPEDSAVVHGLVCRKNVAHKRMRTHIKQPRIIMLGNTLEYHRTKHKLSSFDTLLDQEKDHLQLAVERVAAMHPDVLLVEKSVARSAQEALLRKGISLVLNVKPKLLERLARCTGAQVAPSVEHLNHACVAFCKEFAVDSLAQGNTQNGADGQGSGSGDSFDTSDLSYKVPVMCFKGCPRPLGCTILLRGASAMELPRLKRITQFLTYAAYRLQLESAFLADELSSAAAAREDLRCRRFSTAMSDSAPANGNPGGQSEDGKTERSSAQAESLSTSSSLCTAENTLAPMVADVTNGSDSPKQQAAPRSIQGKSFIPDPTTSQKTGAPLGEAAVVDPDSSQHLAYTSAATTADTRDTGAIVSVSPHVAVWQAWGDMGQNTARPAPGSNLPNGQSAEDQSSSGVAQPDRSMSLNPDEVETLFHSRAKRRSSDLGDILRGRLKSVGSMVNLSRISPAAPDLLDPLSQAARDLLNSRSIGSDGCAFTSALDEVLAAQEAQDLALRPAAEELYGRQRLHFSGACRNPCRGLLCEPPEVRSIEYYLTNDVPLAAFLVAAGPAPGRRCVQSACGDGASAHLQTFLHGRGRITLSVSRLPEGQELPGDDRGQIWVWARPLKLGPHHLKSVRRVPLSAEASCMSFGHFLELSFSALNLELRGGEEAWPLHSGFVRYFGIGAVVACFHFEHISPNVIQLPAPQISYALEAQQQWLLGEVDELSQEAHEAFNAIECALHEHAASMQRHHNAIAKGASAAEDPTQPMSALLSAVGEERAAFTGVLEEVASIVCRPLAGSYSNLSTLDSPEDTPEGGSQAAPHPQANLNCMASNHLVAALRRLSRLRRSLTVVAKTWSSTLLDPVGHGSVFTQYHAGQASIAGSIAPSAGFASRNASFDLDSMPGSPSKAGSRPASPAASRHVESAFARKPSAALGSEQQRKAPGQSPDVPRSPRQGPPSGKDGTRSSPQTPKPSQPPSRQNSAPAAGQSTGGEPMQPQKSLGGFSPPQLPQQQPQQQSQQQQQQQQQRQVPDSASSHLADQGSVPKGWLGLGTPATGLLSLLKPAAGSQQGRPEAVHNRERTLDWLHASNMMRMGQGGPQQAGAATARGPKDGPTSSRSLAAKAFQNSYRSRLDPQLSDRSGPPFDGPTAGWNYPGSEADNSDVDDASTDAGSDAEQSVVDDHDQDGASARDHGSGQGDAGHLDSASDSGGTAMARQGSLRTGRPPPVAQTPFQTAQALSTSPDVPQSAPMPMERAMSKRMSFKIDLTNVKANMSRGQGGALSPTLMSPATSCPLTDGQMLGPQHQAERSQDGDEDGEGSASGPDTAAPPDDAAEGEEDSDATPLPKLLRKSISEPPSPGERIRPQEAQDLSKQLENDIKHLQLQRELSSASAFISHFDDWQQFVGQHPEKAETATALLKESLSSASHKKPPASAIAARADSLKGQLTAPAALEIPSTASSTPSAPAAPEHSRSSESKVRYDPKDKRKLDFPPGTLPLTYGKVELHGRALLPVGAEEQVVVVRDDEPTSIVAYFLSARMYQDHIRDAQATILYGAAPKSAAGAGPDKSQSKPAINVPSSWVPDNLDEPPTGKGLTGQSRSDVSEAAASTLDGDSSLPSGADQSRSSPGTAEDWRILMSAERCDFTGNVTDEPSAMPWSHARMQVIAYFAPQFEEMRRRCCSGGTAAYLASLSRSRKWDSRGGKSGSYFAKTHDDRYIIKQMSKTEKASFLDAAPAYFRYVMGESRKGGLGTCLSKIVGIYQVSLKAMGSGNQQHMGKDSPWNKDGVMDLLVTENVFYNQAVDRVYDLKGSERSRYASDDPSDAGAVLLDANLRESNLSAPILVEQQAYEQLERVLWADTAFLASMGVMDYSLLVGVDRNNHTLVIGIIDFIRQYTWDKQLETWVKSTGFLGGAGKEPTVISPRQYCRRFRVAMASYFTCVPHSNGPAPQRLSPDLMG</sequence>
<evidence type="ECO:0000313" key="16">
    <source>
        <dbReference type="EMBL" id="KAK9840187.1"/>
    </source>
</evidence>
<dbReference type="Pfam" id="PF01363">
    <property type="entry name" value="FYVE"/>
    <property type="match status" value="1"/>
</dbReference>
<dbReference type="Gene3D" id="3.30.810.10">
    <property type="entry name" value="2-Layer Sandwich"/>
    <property type="match status" value="1"/>
</dbReference>
<keyword evidence="7" id="KW-0862">Zinc</keyword>
<feature type="compositionally biased region" description="Low complexity" evidence="13">
    <location>
        <begin position="1611"/>
        <end position="1623"/>
    </location>
</feature>
<dbReference type="SUPFAM" id="SSF52029">
    <property type="entry name" value="GroEL apical domain-like"/>
    <property type="match status" value="1"/>
</dbReference>
<dbReference type="GO" id="GO:0005524">
    <property type="term" value="F:ATP binding"/>
    <property type="evidence" value="ECO:0007669"/>
    <property type="project" value="UniProtKB-UniRule"/>
</dbReference>
<feature type="region of interest" description="Disordered" evidence="13">
    <location>
        <begin position="126"/>
        <end position="211"/>
    </location>
</feature>
<dbReference type="InterPro" id="IPR027483">
    <property type="entry name" value="PInositol-4-P-4/5-kinase_C_sf"/>
</dbReference>
<dbReference type="SMART" id="SM00064">
    <property type="entry name" value="FYVE"/>
    <property type="match status" value="1"/>
</dbReference>
<dbReference type="InterPro" id="IPR002498">
    <property type="entry name" value="PInositol-4-P-4/5-kinase_core"/>
</dbReference>
<feature type="compositionally biased region" description="Polar residues" evidence="13">
    <location>
        <begin position="1903"/>
        <end position="1920"/>
    </location>
</feature>
<dbReference type="InterPro" id="IPR017455">
    <property type="entry name" value="Znf_FYVE-rel"/>
</dbReference>
<dbReference type="Proteomes" id="UP001438707">
    <property type="component" value="Unassembled WGS sequence"/>
</dbReference>